<keyword evidence="7" id="KW-1185">Reference proteome</keyword>
<dbReference type="Pfam" id="PF00104">
    <property type="entry name" value="Hormone_recep"/>
    <property type="match status" value="1"/>
</dbReference>
<evidence type="ECO:0000256" key="3">
    <source>
        <dbReference type="ARBA" id="ARBA00023163"/>
    </source>
</evidence>
<proteinExistence type="inferred from homology"/>
<dbReference type="PROSITE" id="PS51843">
    <property type="entry name" value="NR_LBD"/>
    <property type="match status" value="1"/>
</dbReference>
<dbReference type="Gene3D" id="1.10.565.10">
    <property type="entry name" value="Retinoid X Receptor"/>
    <property type="match status" value="1"/>
</dbReference>
<comment type="similarity">
    <text evidence="1">Belongs to the nuclear hormone receptor family.</text>
</comment>
<keyword evidence="3" id="KW-0804">Transcription</keyword>
<keyword evidence="4" id="KW-0675">Receptor</keyword>
<dbReference type="Proteomes" id="UP001152747">
    <property type="component" value="Unassembled WGS sequence"/>
</dbReference>
<sequence length="324" mass="37752">MSSFLTTLKTETKENKNHMRIVSLRNVVNFDFLHELSYLENRIQSLRNSTWNPLIFPSLEGILDTSYGILSPQEVRAMSGWPLSQQDFGQKQGELDFISIRAENGFNNQAVNINTKHWLTCDIFLSLEYLKTFQFFKNLKFSDRFILAKDVTILVQTLTFVYTSFEAKSDCFKTPDGCFFDVLSLLQVLRMFNGTSLNQTTQVFKNHIKSSQNIFSTLIREKITKTEYILLKALAIFCGSNFCKLSDDAQKIMALEKQKYVRALFEHLKMRPDRLLVLLSWLNLILVHQKSLSKFMEFMRMFSGYRMAESIRKLEDLVLGIEKN</sequence>
<dbReference type="SUPFAM" id="SSF48508">
    <property type="entry name" value="Nuclear receptor ligand-binding domain"/>
    <property type="match status" value="1"/>
</dbReference>
<evidence type="ECO:0000256" key="1">
    <source>
        <dbReference type="ARBA" id="ARBA00005993"/>
    </source>
</evidence>
<evidence type="ECO:0000256" key="2">
    <source>
        <dbReference type="ARBA" id="ARBA00023015"/>
    </source>
</evidence>
<evidence type="ECO:0000313" key="7">
    <source>
        <dbReference type="Proteomes" id="UP001152747"/>
    </source>
</evidence>
<evidence type="ECO:0000313" key="6">
    <source>
        <dbReference type="EMBL" id="CAI5437954.1"/>
    </source>
</evidence>
<feature type="domain" description="NR LBD" evidence="5">
    <location>
        <begin position="91"/>
        <end position="318"/>
    </location>
</feature>
<name>A0A9P1I1K1_9PELO</name>
<comment type="caution">
    <text evidence="6">The sequence shown here is derived from an EMBL/GenBank/DDBJ whole genome shotgun (WGS) entry which is preliminary data.</text>
</comment>
<keyword evidence="2" id="KW-0805">Transcription regulation</keyword>
<dbReference type="AlphaFoldDB" id="A0A9P1I1K1"/>
<evidence type="ECO:0000256" key="4">
    <source>
        <dbReference type="ARBA" id="ARBA00023170"/>
    </source>
</evidence>
<protein>
    <recommendedName>
        <fullName evidence="5">NR LBD domain-containing protein</fullName>
    </recommendedName>
</protein>
<dbReference type="SMART" id="SM00430">
    <property type="entry name" value="HOLI"/>
    <property type="match status" value="1"/>
</dbReference>
<organism evidence="6 7">
    <name type="scientific">Caenorhabditis angaria</name>
    <dbReference type="NCBI Taxonomy" id="860376"/>
    <lineage>
        <taxon>Eukaryota</taxon>
        <taxon>Metazoa</taxon>
        <taxon>Ecdysozoa</taxon>
        <taxon>Nematoda</taxon>
        <taxon>Chromadorea</taxon>
        <taxon>Rhabditida</taxon>
        <taxon>Rhabditina</taxon>
        <taxon>Rhabditomorpha</taxon>
        <taxon>Rhabditoidea</taxon>
        <taxon>Rhabditidae</taxon>
        <taxon>Peloderinae</taxon>
        <taxon>Caenorhabditis</taxon>
    </lineage>
</organism>
<dbReference type="InterPro" id="IPR000536">
    <property type="entry name" value="Nucl_hrmn_rcpt_lig-bd"/>
</dbReference>
<evidence type="ECO:0000259" key="5">
    <source>
        <dbReference type="PROSITE" id="PS51843"/>
    </source>
</evidence>
<dbReference type="InterPro" id="IPR035500">
    <property type="entry name" value="NHR-like_dom_sf"/>
</dbReference>
<dbReference type="EMBL" id="CANHGI010000001">
    <property type="protein sequence ID" value="CAI5437954.1"/>
    <property type="molecule type" value="Genomic_DNA"/>
</dbReference>
<dbReference type="PANTHER" id="PTHR45886:SF14">
    <property type="entry name" value="NUCLEAR HORMONE RECEPTOR FAMILY-RELATED"/>
    <property type="match status" value="1"/>
</dbReference>
<reference evidence="6" key="1">
    <citation type="submission" date="2022-11" db="EMBL/GenBank/DDBJ databases">
        <authorList>
            <person name="Kikuchi T."/>
        </authorList>
    </citation>
    <scope>NUCLEOTIDE SEQUENCE</scope>
    <source>
        <strain evidence="6">PS1010</strain>
    </source>
</reference>
<dbReference type="PANTHER" id="PTHR45886">
    <property type="entry name" value="NUCLEAR HORMONE RECEPTOR FAMILY-RELATED-RELATED"/>
    <property type="match status" value="1"/>
</dbReference>
<gene>
    <name evidence="6" type="ORF">CAMP_LOCUS591</name>
</gene>
<accession>A0A9P1I1K1</accession>